<evidence type="ECO:0000313" key="3">
    <source>
        <dbReference type="EMBL" id="RKD69685.1"/>
    </source>
</evidence>
<comment type="similarity">
    <text evidence="1">Belongs to the universal stress protein A family.</text>
</comment>
<dbReference type="EMBL" id="RAPK01000011">
    <property type="protein sequence ID" value="RKD69685.1"/>
    <property type="molecule type" value="Genomic_DNA"/>
</dbReference>
<dbReference type="AlphaFoldDB" id="A0A419UX14"/>
<protein>
    <submittedName>
        <fullName evidence="3">Nucleotide-binding universal stress UspA family protein</fullName>
    </submittedName>
</protein>
<feature type="domain" description="UspA" evidence="2">
    <location>
        <begin position="178"/>
        <end position="317"/>
    </location>
</feature>
<gene>
    <name evidence="3" type="ORF">ATL39_3111</name>
</gene>
<dbReference type="Gene3D" id="3.40.50.620">
    <property type="entry name" value="HUPs"/>
    <property type="match status" value="2"/>
</dbReference>
<dbReference type="PRINTS" id="PR01438">
    <property type="entry name" value="UNVRSLSTRESS"/>
</dbReference>
<dbReference type="SUPFAM" id="SSF52402">
    <property type="entry name" value="Adenine nucleotide alpha hydrolases-like"/>
    <property type="match status" value="2"/>
</dbReference>
<dbReference type="InterPro" id="IPR006015">
    <property type="entry name" value="Universal_stress_UspA"/>
</dbReference>
<dbReference type="CDD" id="cd00293">
    <property type="entry name" value="USP-like"/>
    <property type="match status" value="2"/>
</dbReference>
<dbReference type="Proteomes" id="UP000285120">
    <property type="component" value="Unassembled WGS sequence"/>
</dbReference>
<sequence length="321" mass="35838">MRYITLKAGDLEYTSLIKYEKKLVKNMKRYQRILVAVDGSKEATKALNRGINLAKRYDSRLFICHVVESKEYSRVPVYREEIKQAAVENGLEILKAYEKTAAEAEVKDVVTIMKRGVSPQKMIAKEIIPLYNIDLAITGASGLGLIESYLLGSVSAGMVHLAGCDVMVVKNKAFTENYRRILVAIDESEMSMKAFETAITIAREQESEISAVHVLHTPLAHSVEQFRDDIQDIYMKNGELLLERYQKMAVERGMQHMPISMEYGAPKFILPKETAVLFRADLIVAGATGAGVEKGLHLGSVSEGIVRRAACDVLIIRNKPN</sequence>
<dbReference type="PANTHER" id="PTHR46268:SF6">
    <property type="entry name" value="UNIVERSAL STRESS PROTEIN UP12"/>
    <property type="match status" value="1"/>
</dbReference>
<feature type="domain" description="UspA" evidence="2">
    <location>
        <begin position="30"/>
        <end position="170"/>
    </location>
</feature>
<evidence type="ECO:0000256" key="1">
    <source>
        <dbReference type="ARBA" id="ARBA00008791"/>
    </source>
</evidence>
<name>A0A419UX14_9BACL</name>
<evidence type="ECO:0000313" key="4">
    <source>
        <dbReference type="Proteomes" id="UP000285120"/>
    </source>
</evidence>
<dbReference type="InterPro" id="IPR006016">
    <property type="entry name" value="UspA"/>
</dbReference>
<reference evidence="3 4" key="1">
    <citation type="submission" date="2018-09" db="EMBL/GenBank/DDBJ databases">
        <title>Genomic Encyclopedia of Archaeal and Bacterial Type Strains, Phase II (KMG-II): from individual species to whole genera.</title>
        <authorList>
            <person name="Goeker M."/>
        </authorList>
    </citation>
    <scope>NUCLEOTIDE SEQUENCE [LARGE SCALE GENOMIC DNA]</scope>
    <source>
        <strain evidence="3 4">DSM 17008</strain>
    </source>
</reference>
<comment type="caution">
    <text evidence="3">The sequence shown here is derived from an EMBL/GenBank/DDBJ whole genome shotgun (WGS) entry which is preliminary data.</text>
</comment>
<dbReference type="InterPro" id="IPR014729">
    <property type="entry name" value="Rossmann-like_a/b/a_fold"/>
</dbReference>
<keyword evidence="4" id="KW-1185">Reference proteome</keyword>
<organism evidence="3 4">
    <name type="scientific">Sinobaca qinghaiensis</name>
    <dbReference type="NCBI Taxonomy" id="342944"/>
    <lineage>
        <taxon>Bacteria</taxon>
        <taxon>Bacillati</taxon>
        <taxon>Bacillota</taxon>
        <taxon>Bacilli</taxon>
        <taxon>Bacillales</taxon>
        <taxon>Sporolactobacillaceae</taxon>
        <taxon>Sinobaca</taxon>
    </lineage>
</organism>
<dbReference type="Pfam" id="PF00582">
    <property type="entry name" value="Usp"/>
    <property type="match status" value="2"/>
</dbReference>
<proteinExistence type="inferred from homology"/>
<dbReference type="PANTHER" id="PTHR46268">
    <property type="entry name" value="STRESS RESPONSE PROTEIN NHAX"/>
    <property type="match status" value="1"/>
</dbReference>
<evidence type="ECO:0000259" key="2">
    <source>
        <dbReference type="Pfam" id="PF00582"/>
    </source>
</evidence>
<accession>A0A419UX14</accession>